<dbReference type="EMBL" id="JBHVZQ010000013">
    <property type="protein sequence ID" value="MFF1275094.1"/>
    <property type="molecule type" value="Genomic_DNA"/>
</dbReference>
<keyword evidence="2" id="KW-0805">Transcription regulation</keyword>
<dbReference type="RefSeq" id="WP_388235621.1">
    <property type="nucleotide sequence ID" value="NZ_JBHVZQ010000013.1"/>
</dbReference>
<dbReference type="SUPFAM" id="SSF53850">
    <property type="entry name" value="Periplasmic binding protein-like II"/>
    <property type="match status" value="1"/>
</dbReference>
<accession>A0ABW6Q7A6</accession>
<evidence type="ECO:0000259" key="5">
    <source>
        <dbReference type="PROSITE" id="PS50931"/>
    </source>
</evidence>
<dbReference type="Pfam" id="PF00126">
    <property type="entry name" value="HTH_1"/>
    <property type="match status" value="1"/>
</dbReference>
<evidence type="ECO:0000256" key="3">
    <source>
        <dbReference type="ARBA" id="ARBA00023125"/>
    </source>
</evidence>
<dbReference type="PROSITE" id="PS50931">
    <property type="entry name" value="HTH_LYSR"/>
    <property type="match status" value="1"/>
</dbReference>
<gene>
    <name evidence="6" type="ORF">ACFVZC_17010</name>
</gene>
<organism evidence="6 7">
    <name type="scientific">Streptomyces marokkonensis</name>
    <dbReference type="NCBI Taxonomy" id="324855"/>
    <lineage>
        <taxon>Bacteria</taxon>
        <taxon>Bacillati</taxon>
        <taxon>Actinomycetota</taxon>
        <taxon>Actinomycetes</taxon>
        <taxon>Kitasatosporales</taxon>
        <taxon>Streptomycetaceae</taxon>
        <taxon>Streptomyces</taxon>
    </lineage>
</organism>
<proteinExistence type="inferred from homology"/>
<protein>
    <submittedName>
        <fullName evidence="6">LysR family transcriptional regulator</fullName>
    </submittedName>
</protein>
<evidence type="ECO:0000313" key="6">
    <source>
        <dbReference type="EMBL" id="MFF1275094.1"/>
    </source>
</evidence>
<feature type="domain" description="HTH lysR-type" evidence="5">
    <location>
        <begin position="1"/>
        <end position="58"/>
    </location>
</feature>
<dbReference type="CDD" id="cd08414">
    <property type="entry name" value="PBP2_LTTR_aromatics_like"/>
    <property type="match status" value="1"/>
</dbReference>
<dbReference type="Gene3D" id="1.10.10.10">
    <property type="entry name" value="Winged helix-like DNA-binding domain superfamily/Winged helix DNA-binding domain"/>
    <property type="match status" value="1"/>
</dbReference>
<keyword evidence="3" id="KW-0238">DNA-binding</keyword>
<dbReference type="PANTHER" id="PTHR30346">
    <property type="entry name" value="TRANSCRIPTIONAL DUAL REGULATOR HCAR-RELATED"/>
    <property type="match status" value="1"/>
</dbReference>
<dbReference type="SUPFAM" id="SSF46785">
    <property type="entry name" value="Winged helix' DNA-binding domain"/>
    <property type="match status" value="1"/>
</dbReference>
<dbReference type="Pfam" id="PF03466">
    <property type="entry name" value="LysR_substrate"/>
    <property type="match status" value="1"/>
</dbReference>
<evidence type="ECO:0000256" key="1">
    <source>
        <dbReference type="ARBA" id="ARBA00009437"/>
    </source>
</evidence>
<sequence length="304" mass="33475">MELRDIEIFLALAEELHFGRTAERLHISQARVSQAIAKQERRIGAALFERTSRRVVLTPIGARLREDLEAGYSRIREGLETAATAARGTHGILTLGTMGALAHDIADVTARFTSRYPSCELRFRETRIGDPFRQLRSGEVDLALIWLPVREPDLTVGPVLRARPLVLLVGACHPLARRSSVRMEDLGDCTVLMPSGPVPDYWYEALVPIRTPGGRPVPRGPRVATWQEGLAAVARGQFVTPVQAEAALYYRWPDLVYLPIQDAPLGEWALVWRTAGETALLRAFVQSAQDTLDEQAAASAPGAS</sequence>
<evidence type="ECO:0000256" key="2">
    <source>
        <dbReference type="ARBA" id="ARBA00023015"/>
    </source>
</evidence>
<comment type="caution">
    <text evidence="6">The sequence shown here is derived from an EMBL/GenBank/DDBJ whole genome shotgun (WGS) entry which is preliminary data.</text>
</comment>
<reference evidence="6 7" key="1">
    <citation type="submission" date="2024-09" db="EMBL/GenBank/DDBJ databases">
        <title>The Natural Products Discovery Center: Release of the First 8490 Sequenced Strains for Exploring Actinobacteria Biosynthetic Diversity.</title>
        <authorList>
            <person name="Kalkreuter E."/>
            <person name="Kautsar S.A."/>
            <person name="Yang D."/>
            <person name="Bader C.D."/>
            <person name="Teijaro C.N."/>
            <person name="Fluegel L."/>
            <person name="Davis C.M."/>
            <person name="Simpson J.R."/>
            <person name="Lauterbach L."/>
            <person name="Steele A.D."/>
            <person name="Gui C."/>
            <person name="Meng S."/>
            <person name="Li G."/>
            <person name="Viehrig K."/>
            <person name="Ye F."/>
            <person name="Su P."/>
            <person name="Kiefer A.F."/>
            <person name="Nichols A."/>
            <person name="Cepeda A.J."/>
            <person name="Yan W."/>
            <person name="Fan B."/>
            <person name="Jiang Y."/>
            <person name="Adhikari A."/>
            <person name="Zheng C.-J."/>
            <person name="Schuster L."/>
            <person name="Cowan T.M."/>
            <person name="Smanski M.J."/>
            <person name="Chevrette M.G."/>
            <person name="De Carvalho L.P.S."/>
            <person name="Shen B."/>
        </authorList>
    </citation>
    <scope>NUCLEOTIDE SEQUENCE [LARGE SCALE GENOMIC DNA]</scope>
    <source>
        <strain evidence="6 7">NPDC058328</strain>
    </source>
</reference>
<keyword evidence="7" id="KW-1185">Reference proteome</keyword>
<evidence type="ECO:0000313" key="7">
    <source>
        <dbReference type="Proteomes" id="UP001601627"/>
    </source>
</evidence>
<name>A0ABW6Q7A6_9ACTN</name>
<dbReference type="InterPro" id="IPR000847">
    <property type="entry name" value="LysR_HTH_N"/>
</dbReference>
<dbReference type="Gene3D" id="3.40.190.10">
    <property type="entry name" value="Periplasmic binding protein-like II"/>
    <property type="match status" value="2"/>
</dbReference>
<dbReference type="InterPro" id="IPR005119">
    <property type="entry name" value="LysR_subst-bd"/>
</dbReference>
<evidence type="ECO:0000256" key="4">
    <source>
        <dbReference type="ARBA" id="ARBA00023163"/>
    </source>
</evidence>
<keyword evidence="4" id="KW-0804">Transcription</keyword>
<dbReference type="Proteomes" id="UP001601627">
    <property type="component" value="Unassembled WGS sequence"/>
</dbReference>
<dbReference type="PANTHER" id="PTHR30346:SF0">
    <property type="entry name" value="HCA OPERON TRANSCRIPTIONAL ACTIVATOR HCAR"/>
    <property type="match status" value="1"/>
</dbReference>
<comment type="similarity">
    <text evidence="1">Belongs to the LysR transcriptional regulatory family.</text>
</comment>
<dbReference type="InterPro" id="IPR036388">
    <property type="entry name" value="WH-like_DNA-bd_sf"/>
</dbReference>
<dbReference type="InterPro" id="IPR036390">
    <property type="entry name" value="WH_DNA-bd_sf"/>
</dbReference>